<organism evidence="3 4">
    <name type="scientific">Pegethrix bostrychoides GSE-TBD4-15B</name>
    <dbReference type="NCBI Taxonomy" id="2839662"/>
    <lineage>
        <taxon>Bacteria</taxon>
        <taxon>Bacillati</taxon>
        <taxon>Cyanobacteriota</taxon>
        <taxon>Cyanophyceae</taxon>
        <taxon>Oculatellales</taxon>
        <taxon>Oculatellaceae</taxon>
        <taxon>Pegethrix</taxon>
    </lineage>
</organism>
<sequence length="51" mass="5605">MPMRIIGLTGGVSMGKTTVSRYLHDRYGLPILDADLYARQVVEPGTELLAK</sequence>
<reference evidence="3" key="2">
    <citation type="journal article" date="2022" name="Microbiol. Resour. Announc.">
        <title>Metagenome Sequencing to Explore Phylogenomics of Terrestrial Cyanobacteria.</title>
        <authorList>
            <person name="Ward R.D."/>
            <person name="Stajich J.E."/>
            <person name="Johansen J.R."/>
            <person name="Huntemann M."/>
            <person name="Clum A."/>
            <person name="Foster B."/>
            <person name="Foster B."/>
            <person name="Roux S."/>
            <person name="Palaniappan K."/>
            <person name="Varghese N."/>
            <person name="Mukherjee S."/>
            <person name="Reddy T.B.K."/>
            <person name="Daum C."/>
            <person name="Copeland A."/>
            <person name="Chen I.A."/>
            <person name="Ivanova N.N."/>
            <person name="Kyrpides N.C."/>
            <person name="Shapiro N."/>
            <person name="Eloe-Fadrosh E.A."/>
            <person name="Pietrasiak N."/>
        </authorList>
    </citation>
    <scope>NUCLEOTIDE SEQUENCE</scope>
    <source>
        <strain evidence="3">GSE-TBD4-15B</strain>
    </source>
</reference>
<evidence type="ECO:0000256" key="2">
    <source>
        <dbReference type="ARBA" id="ARBA00022840"/>
    </source>
</evidence>
<dbReference type="Gene3D" id="3.40.50.300">
    <property type="entry name" value="P-loop containing nucleotide triphosphate hydrolases"/>
    <property type="match status" value="1"/>
</dbReference>
<dbReference type="PROSITE" id="PS51219">
    <property type="entry name" value="DPCK"/>
    <property type="match status" value="1"/>
</dbReference>
<dbReference type="Pfam" id="PF01121">
    <property type="entry name" value="CoaE"/>
    <property type="match status" value="1"/>
</dbReference>
<evidence type="ECO:0000256" key="1">
    <source>
        <dbReference type="ARBA" id="ARBA00022741"/>
    </source>
</evidence>
<dbReference type="GO" id="GO:0005524">
    <property type="term" value="F:ATP binding"/>
    <property type="evidence" value="ECO:0007669"/>
    <property type="project" value="UniProtKB-KW"/>
</dbReference>
<proteinExistence type="predicted"/>
<keyword evidence="3" id="KW-0808">Transferase</keyword>
<dbReference type="AlphaFoldDB" id="A0A951PAS3"/>
<dbReference type="EC" id="2.7.1.24" evidence="3"/>
<dbReference type="EMBL" id="JAHHHV010000046">
    <property type="protein sequence ID" value="MBW4465515.1"/>
    <property type="molecule type" value="Genomic_DNA"/>
</dbReference>
<keyword evidence="2" id="KW-0067">ATP-binding</keyword>
<name>A0A951PAS3_9CYAN</name>
<dbReference type="GO" id="GO:0004140">
    <property type="term" value="F:dephospho-CoA kinase activity"/>
    <property type="evidence" value="ECO:0007669"/>
    <property type="project" value="UniProtKB-EC"/>
</dbReference>
<keyword evidence="3" id="KW-0418">Kinase</keyword>
<dbReference type="InterPro" id="IPR027417">
    <property type="entry name" value="P-loop_NTPase"/>
</dbReference>
<comment type="caution">
    <text evidence="3">The sequence shown here is derived from an EMBL/GenBank/DDBJ whole genome shotgun (WGS) entry which is preliminary data.</text>
</comment>
<gene>
    <name evidence="3" type="ORF">KME07_08750</name>
</gene>
<reference evidence="3" key="1">
    <citation type="submission" date="2021-05" db="EMBL/GenBank/DDBJ databases">
        <authorList>
            <person name="Pietrasiak N."/>
            <person name="Ward R."/>
            <person name="Stajich J.E."/>
            <person name="Kurbessoian T."/>
        </authorList>
    </citation>
    <scope>NUCLEOTIDE SEQUENCE</scope>
    <source>
        <strain evidence="3">GSE-TBD4-15B</strain>
    </source>
</reference>
<accession>A0A951PAS3</accession>
<dbReference type="GO" id="GO:0015937">
    <property type="term" value="P:coenzyme A biosynthetic process"/>
    <property type="evidence" value="ECO:0007669"/>
    <property type="project" value="InterPro"/>
</dbReference>
<dbReference type="InterPro" id="IPR001977">
    <property type="entry name" value="Depp_CoAkinase"/>
</dbReference>
<dbReference type="Proteomes" id="UP000707356">
    <property type="component" value="Unassembled WGS sequence"/>
</dbReference>
<evidence type="ECO:0000313" key="4">
    <source>
        <dbReference type="Proteomes" id="UP000707356"/>
    </source>
</evidence>
<dbReference type="SUPFAM" id="SSF52540">
    <property type="entry name" value="P-loop containing nucleoside triphosphate hydrolases"/>
    <property type="match status" value="1"/>
</dbReference>
<protein>
    <submittedName>
        <fullName evidence="3">Dephospho-CoA kinase</fullName>
        <ecNumber evidence="3">2.7.1.24</ecNumber>
    </submittedName>
</protein>
<keyword evidence="1" id="KW-0547">Nucleotide-binding</keyword>
<evidence type="ECO:0000313" key="3">
    <source>
        <dbReference type="EMBL" id="MBW4465515.1"/>
    </source>
</evidence>